<organism evidence="7 8">
    <name type="scientific">Nitrosospira multiformis</name>
    <dbReference type="NCBI Taxonomy" id="1231"/>
    <lineage>
        <taxon>Bacteria</taxon>
        <taxon>Pseudomonadati</taxon>
        <taxon>Pseudomonadota</taxon>
        <taxon>Betaproteobacteria</taxon>
        <taxon>Nitrosomonadales</taxon>
        <taxon>Nitrosomonadaceae</taxon>
        <taxon>Nitrosospira</taxon>
    </lineage>
</organism>
<evidence type="ECO:0000256" key="2">
    <source>
        <dbReference type="ARBA" id="ARBA00022692"/>
    </source>
</evidence>
<keyword evidence="3 5" id="KW-1133">Transmembrane helix</keyword>
<dbReference type="RefSeq" id="WP_074633839.1">
    <property type="nucleotide sequence ID" value="NZ_FNKY01000001.1"/>
</dbReference>
<accession>A0ABY0TK01</accession>
<evidence type="ECO:0000256" key="3">
    <source>
        <dbReference type="ARBA" id="ARBA00022989"/>
    </source>
</evidence>
<comment type="caution">
    <text evidence="7">The sequence shown here is derived from an EMBL/GenBank/DDBJ whole genome shotgun (WGS) entry which is preliminary data.</text>
</comment>
<keyword evidence="4 5" id="KW-0472">Membrane</keyword>
<dbReference type="Proteomes" id="UP000183471">
    <property type="component" value="Unassembled WGS sequence"/>
</dbReference>
<evidence type="ECO:0000256" key="1">
    <source>
        <dbReference type="ARBA" id="ARBA00022475"/>
    </source>
</evidence>
<evidence type="ECO:0000256" key="4">
    <source>
        <dbReference type="ARBA" id="ARBA00023136"/>
    </source>
</evidence>
<keyword evidence="8" id="KW-1185">Reference proteome</keyword>
<evidence type="ECO:0000313" key="7">
    <source>
        <dbReference type="EMBL" id="SDQ95786.1"/>
    </source>
</evidence>
<gene>
    <name evidence="7" type="ORF">SAMN05216402_2991</name>
</gene>
<dbReference type="InterPro" id="IPR010445">
    <property type="entry name" value="LapA_dom"/>
</dbReference>
<dbReference type="Pfam" id="PF06305">
    <property type="entry name" value="LapA_dom"/>
    <property type="match status" value="1"/>
</dbReference>
<reference evidence="7 8" key="1">
    <citation type="submission" date="2016-10" db="EMBL/GenBank/DDBJ databases">
        <authorList>
            <person name="Varghese N."/>
            <person name="Submissions S."/>
        </authorList>
    </citation>
    <scope>NUCLEOTIDE SEQUENCE [LARGE SCALE GENOMIC DNA]</scope>
    <source>
        <strain evidence="7 8">Nl1</strain>
    </source>
</reference>
<feature type="transmembrane region" description="Helical" evidence="5">
    <location>
        <begin position="40"/>
        <end position="61"/>
    </location>
</feature>
<feature type="domain" description="Lipopolysaccharide assembly protein A" evidence="6">
    <location>
        <begin position="23"/>
        <end position="73"/>
    </location>
</feature>
<evidence type="ECO:0000259" key="6">
    <source>
        <dbReference type="Pfam" id="PF06305"/>
    </source>
</evidence>
<proteinExistence type="predicted"/>
<keyword evidence="1" id="KW-1003">Cell membrane</keyword>
<sequence length="85" mass="9981">MRYLIWFLRIVLFLLLLGFAVRNAETVTLRYYFGYEWQASLVLVILLFFALGVAIGILPCLGKISRQRREIAIFRKKYPSLDEHG</sequence>
<evidence type="ECO:0000256" key="5">
    <source>
        <dbReference type="SAM" id="Phobius"/>
    </source>
</evidence>
<dbReference type="EMBL" id="FNKY01000001">
    <property type="protein sequence ID" value="SDQ95786.1"/>
    <property type="molecule type" value="Genomic_DNA"/>
</dbReference>
<keyword evidence="2 5" id="KW-0812">Transmembrane</keyword>
<evidence type="ECO:0000313" key="8">
    <source>
        <dbReference type="Proteomes" id="UP000183471"/>
    </source>
</evidence>
<name>A0ABY0TK01_9PROT</name>
<protein>
    <submittedName>
        <fullName evidence="7">Uncharacterized integral membrane protein</fullName>
    </submittedName>
</protein>